<dbReference type="GO" id="GO:0008146">
    <property type="term" value="F:sulfotransferase activity"/>
    <property type="evidence" value="ECO:0007669"/>
    <property type="project" value="InterPro"/>
</dbReference>
<evidence type="ECO:0000313" key="6">
    <source>
        <dbReference type="RefSeq" id="XP_026522041.1"/>
    </source>
</evidence>
<evidence type="ECO:0000313" key="5">
    <source>
        <dbReference type="Proteomes" id="UP000504612"/>
    </source>
</evidence>
<evidence type="ECO:0000256" key="3">
    <source>
        <dbReference type="RuleBase" id="RU361155"/>
    </source>
</evidence>
<organism evidence="5 6">
    <name type="scientific">Notechis scutatus</name>
    <name type="common">mainland tiger snake</name>
    <dbReference type="NCBI Taxonomy" id="8663"/>
    <lineage>
        <taxon>Eukaryota</taxon>
        <taxon>Metazoa</taxon>
        <taxon>Chordata</taxon>
        <taxon>Craniata</taxon>
        <taxon>Vertebrata</taxon>
        <taxon>Euteleostomi</taxon>
        <taxon>Lepidosauria</taxon>
        <taxon>Squamata</taxon>
        <taxon>Bifurcata</taxon>
        <taxon>Unidentata</taxon>
        <taxon>Episquamata</taxon>
        <taxon>Toxicofera</taxon>
        <taxon>Serpentes</taxon>
        <taxon>Colubroidea</taxon>
        <taxon>Elapidae</taxon>
        <taxon>Hydrophiinae</taxon>
        <taxon>Notechis</taxon>
    </lineage>
</organism>
<proteinExistence type="inferred from homology"/>
<sequence length="177" mass="20503">MEKVDSEQLFSYKGHNFSKKLMKLDLIEAAEDFETRDSDIFIGTYPKSGTIWTQNIVCLILYEGHRNGTENILISRRGVSIEYNIYNVDITQLPSPRVITSHLPYYLVPKTLRAKKGKVIYVYRNPKDILVSYFHYVNSLRGMENSCNLEEHMQRFLSGNGKMEIKSLIITTLSKRA</sequence>
<feature type="non-terminal residue" evidence="6">
    <location>
        <position position="177"/>
    </location>
</feature>
<dbReference type="Proteomes" id="UP000504612">
    <property type="component" value="Unplaced"/>
</dbReference>
<dbReference type="InterPro" id="IPR000863">
    <property type="entry name" value="Sulfotransferase_dom"/>
</dbReference>
<protein>
    <recommendedName>
        <fullName evidence="3">Sulfotransferase</fullName>
        <ecNumber evidence="3">2.8.2.-</ecNumber>
    </recommendedName>
</protein>
<gene>
    <name evidence="6" type="primary">LOC113411255</name>
</gene>
<accession>A0A6J1TUE6</accession>
<name>A0A6J1TUE6_9SAUR</name>
<evidence type="ECO:0000259" key="4">
    <source>
        <dbReference type="Pfam" id="PF00685"/>
    </source>
</evidence>
<dbReference type="Pfam" id="PF00685">
    <property type="entry name" value="Sulfotransfer_1"/>
    <property type="match status" value="1"/>
</dbReference>
<dbReference type="PANTHER" id="PTHR11783">
    <property type="entry name" value="SULFOTRANSFERASE SULT"/>
    <property type="match status" value="1"/>
</dbReference>
<reference evidence="6" key="1">
    <citation type="submission" date="2025-08" db="UniProtKB">
        <authorList>
            <consortium name="RefSeq"/>
        </authorList>
    </citation>
    <scope>IDENTIFICATION</scope>
</reference>
<dbReference type="SUPFAM" id="SSF52540">
    <property type="entry name" value="P-loop containing nucleoside triphosphate hydrolases"/>
    <property type="match status" value="1"/>
</dbReference>
<comment type="similarity">
    <text evidence="1 3">Belongs to the sulfotransferase 1 family.</text>
</comment>
<evidence type="ECO:0000256" key="2">
    <source>
        <dbReference type="ARBA" id="ARBA00022679"/>
    </source>
</evidence>
<dbReference type="RefSeq" id="XP_026522041.1">
    <property type="nucleotide sequence ID" value="XM_026666256.1"/>
</dbReference>
<dbReference type="EC" id="2.8.2.-" evidence="3"/>
<dbReference type="Gene3D" id="3.40.50.300">
    <property type="entry name" value="P-loop containing nucleotide triphosphate hydrolases"/>
    <property type="match status" value="1"/>
</dbReference>
<keyword evidence="2 3" id="KW-0808">Transferase</keyword>
<dbReference type="AlphaFoldDB" id="A0A6J1TUE6"/>
<dbReference type="KEGG" id="nss:113411255"/>
<evidence type="ECO:0000256" key="1">
    <source>
        <dbReference type="ARBA" id="ARBA00005771"/>
    </source>
</evidence>
<dbReference type="InterPro" id="IPR027417">
    <property type="entry name" value="P-loop_NTPase"/>
</dbReference>
<dbReference type="GeneID" id="113411255"/>
<feature type="domain" description="Sulfotransferase" evidence="4">
    <location>
        <begin position="37"/>
        <end position="164"/>
    </location>
</feature>
<keyword evidence="5" id="KW-1185">Reference proteome</keyword>